<dbReference type="AlphaFoldDB" id="A8LKZ0"/>
<dbReference type="Gene3D" id="3.60.21.10">
    <property type="match status" value="1"/>
</dbReference>
<organism evidence="3 4">
    <name type="scientific">Dinoroseobacter shibae (strain DSM 16493 / NCIMB 14021 / DFL 12)</name>
    <dbReference type="NCBI Taxonomy" id="398580"/>
    <lineage>
        <taxon>Bacteria</taxon>
        <taxon>Pseudomonadati</taxon>
        <taxon>Pseudomonadota</taxon>
        <taxon>Alphaproteobacteria</taxon>
        <taxon>Rhodobacterales</taxon>
        <taxon>Roseobacteraceae</taxon>
        <taxon>Dinoroseobacter</taxon>
    </lineage>
</organism>
<dbReference type="Pfam" id="PF12850">
    <property type="entry name" value="Metallophos_2"/>
    <property type="match status" value="1"/>
</dbReference>
<dbReference type="InterPro" id="IPR029052">
    <property type="entry name" value="Metallo-depent_PP-like"/>
</dbReference>
<evidence type="ECO:0000313" key="4">
    <source>
        <dbReference type="Proteomes" id="UP000006833"/>
    </source>
</evidence>
<dbReference type="eggNOG" id="COG0639">
    <property type="taxonomic scope" value="Bacteria"/>
</dbReference>
<sequence length="268" mass="28852">MDVRDLGALQGKMVVYGGPYSNLQASLALLSFCADNRIPASHRICTGDTVAYGGEPKATWSLMRTTGGTVVAGNCERNLAENAEDCGCGFGADTTCDLLSRAWYAYARRELPQDAKDWMAALPDMVVFQHGTRRCAVIHGGLSDISRFLWPSSPEADFSEEIALIEAAVGAVDVVFAGHCGLAFQRQIGDALWVNAGAIGLPPNDGRPETRFALLDGDKITIERLDYNARPAISAMTRAGLTQGYHDTLKTGLWPSEDVLPTELRRAG</sequence>
<dbReference type="PANTHER" id="PTHR42850:SF2">
    <property type="entry name" value="BLL5683 PROTEIN"/>
    <property type="match status" value="1"/>
</dbReference>
<dbReference type="GO" id="GO:0016791">
    <property type="term" value="F:phosphatase activity"/>
    <property type="evidence" value="ECO:0007669"/>
    <property type="project" value="TreeGrafter"/>
</dbReference>
<accession>A8LKZ0</accession>
<feature type="domain" description="Calcineurin-like phosphoesterase" evidence="2">
    <location>
        <begin position="41"/>
        <end position="216"/>
    </location>
</feature>
<evidence type="ECO:0000256" key="1">
    <source>
        <dbReference type="ARBA" id="ARBA00008950"/>
    </source>
</evidence>
<dbReference type="STRING" id="398580.Dshi_1612"/>
<dbReference type="GO" id="GO:0005737">
    <property type="term" value="C:cytoplasm"/>
    <property type="evidence" value="ECO:0007669"/>
    <property type="project" value="TreeGrafter"/>
</dbReference>
<comment type="similarity">
    <text evidence="1">Belongs to the metallophosphoesterase superfamily. YfcE family.</text>
</comment>
<protein>
    <submittedName>
        <fullName evidence="3">Putative phosphatase</fullName>
    </submittedName>
</protein>
<dbReference type="InterPro" id="IPR050126">
    <property type="entry name" value="Ap4A_hydrolase"/>
</dbReference>
<dbReference type="InterPro" id="IPR024654">
    <property type="entry name" value="Calcineurin-like_PHP_lpxH"/>
</dbReference>
<dbReference type="EMBL" id="CP000830">
    <property type="protein sequence ID" value="ABV93354.1"/>
    <property type="molecule type" value="Genomic_DNA"/>
</dbReference>
<dbReference type="KEGG" id="dsh:Dshi_1612"/>
<evidence type="ECO:0000313" key="3">
    <source>
        <dbReference type="EMBL" id="ABV93354.1"/>
    </source>
</evidence>
<proteinExistence type="inferred from homology"/>
<dbReference type="PANTHER" id="PTHR42850">
    <property type="entry name" value="METALLOPHOSPHOESTERASE"/>
    <property type="match status" value="1"/>
</dbReference>
<name>A8LKZ0_DINSH</name>
<keyword evidence="4" id="KW-1185">Reference proteome</keyword>
<gene>
    <name evidence="3" type="ordered locus">Dshi_1612</name>
</gene>
<dbReference type="Proteomes" id="UP000006833">
    <property type="component" value="Chromosome"/>
</dbReference>
<dbReference type="HOGENOM" id="CLU_074761_1_1_5"/>
<dbReference type="OrthoDB" id="9813918at2"/>
<evidence type="ECO:0000259" key="2">
    <source>
        <dbReference type="Pfam" id="PF12850"/>
    </source>
</evidence>
<reference evidence="4" key="1">
    <citation type="journal article" date="2010" name="ISME J.">
        <title>The complete genome sequence of the algal symbiont Dinoroseobacter shibae: a hitchhiker's guide to life in the sea.</title>
        <authorList>
            <person name="Wagner-Dobler I."/>
            <person name="Ballhausen B."/>
            <person name="Berger M."/>
            <person name="Brinkhoff T."/>
            <person name="Buchholz I."/>
            <person name="Bunk B."/>
            <person name="Cypionka H."/>
            <person name="Daniel R."/>
            <person name="Drepper T."/>
            <person name="Gerdts G."/>
            <person name="Hahnke S."/>
            <person name="Han C."/>
            <person name="Jahn D."/>
            <person name="Kalhoefer D."/>
            <person name="Kiss H."/>
            <person name="Klenk H.P."/>
            <person name="Kyrpides N."/>
            <person name="Liebl W."/>
            <person name="Liesegang H."/>
            <person name="Meincke L."/>
            <person name="Pati A."/>
            <person name="Petersen J."/>
            <person name="Piekarski T."/>
            <person name="Pommerenke C."/>
            <person name="Pradella S."/>
            <person name="Pukall R."/>
            <person name="Rabus R."/>
            <person name="Stackebrandt E."/>
            <person name="Thole S."/>
            <person name="Thompson L."/>
            <person name="Tielen P."/>
            <person name="Tomasch J."/>
            <person name="von Jan M."/>
            <person name="Wanphrut N."/>
            <person name="Wichels A."/>
            <person name="Zech H."/>
            <person name="Simon M."/>
        </authorList>
    </citation>
    <scope>NUCLEOTIDE SEQUENCE [LARGE SCALE GENOMIC DNA]</scope>
    <source>
        <strain evidence="4">DSM 16493 / NCIMB 14021 / DFL 12</strain>
    </source>
</reference>
<dbReference type="RefSeq" id="WP_012178284.1">
    <property type="nucleotide sequence ID" value="NC_009952.1"/>
</dbReference>
<dbReference type="SUPFAM" id="SSF56300">
    <property type="entry name" value="Metallo-dependent phosphatases"/>
    <property type="match status" value="1"/>
</dbReference>